<reference evidence="1 2" key="1">
    <citation type="submission" date="2018-01" db="EMBL/GenBank/DDBJ databases">
        <title>Whole genome sequencing of Histamine producing bacteria.</title>
        <authorList>
            <person name="Butler K."/>
        </authorList>
    </citation>
    <scope>NUCLEOTIDE SEQUENCE [LARGE SCALE GENOMIC DNA]</scope>
    <source>
        <strain evidence="1 2">FS-7.2</strain>
    </source>
</reference>
<dbReference type="EMBL" id="PYNF01000002">
    <property type="protein sequence ID" value="PSV00981.1"/>
    <property type="molecule type" value="Genomic_DNA"/>
</dbReference>
<evidence type="ECO:0000313" key="1">
    <source>
        <dbReference type="EMBL" id="PSV00981.1"/>
    </source>
</evidence>
<sequence>MTVLPPTLRDYAKIIYPDSTAEQYSPLWSYRAKFVLRATYYRKAFQLIASSINPSLLETLCKQCPRFLEKPFRPYIVNDSSAIERAQFVAQHYQFVSEQLPSHIRDEIYVNENGLTLFDFTVGEIDYSFKLVFHARYQKEGDMSLLLFNDIDKNFYTLTFSVRDIEGQRQLVIGGLQGPASSPENNLKIKALTKTLHGQRPKDLMVKIITLIANIWQVDTLLAVKSNSHAYSAKRYSKGRIKANYDKHWQALGGTEFDQHFYTLGLEDVRRNPEDISRPKRAMYRRRYEWLDTVNEMLQQKISLEFLK</sequence>
<dbReference type="GO" id="GO:0006974">
    <property type="term" value="P:DNA damage response"/>
    <property type="evidence" value="ECO:0007669"/>
    <property type="project" value="TreeGrafter"/>
</dbReference>
<dbReference type="PANTHER" id="PTHR38785">
    <property type="entry name" value="HOMOLOG OF VIRK"/>
    <property type="match status" value="1"/>
</dbReference>
<proteinExistence type="predicted"/>
<dbReference type="Proteomes" id="UP000241426">
    <property type="component" value="Unassembled WGS sequence"/>
</dbReference>
<accession>A0A2T3KMG5</accession>
<dbReference type="Pfam" id="PF04393">
    <property type="entry name" value="DUF535"/>
    <property type="match status" value="1"/>
</dbReference>
<protein>
    <submittedName>
        <fullName evidence="1">DUF535 domain-containing protein</fullName>
    </submittedName>
</protein>
<gene>
    <name evidence="1" type="ORF">C9J27_02855</name>
</gene>
<dbReference type="RefSeq" id="WP_107288709.1">
    <property type="nucleotide sequence ID" value="NZ_PYNF01000002.1"/>
</dbReference>
<evidence type="ECO:0000313" key="2">
    <source>
        <dbReference type="Proteomes" id="UP000241426"/>
    </source>
</evidence>
<name>A0A2T3KMG5_9GAMM</name>
<dbReference type="PANTHER" id="PTHR38785:SF1">
    <property type="entry name" value="HOMOLOG OF VIRK"/>
    <property type="match status" value="1"/>
</dbReference>
<comment type="caution">
    <text evidence="1">The sequence shown here is derived from an EMBL/GenBank/DDBJ whole genome shotgun (WGS) entry which is preliminary data.</text>
</comment>
<dbReference type="AlphaFoldDB" id="A0A2T3KMG5"/>
<organism evidence="1 2">
    <name type="scientific">Photobacterium kishitanii</name>
    <dbReference type="NCBI Taxonomy" id="318456"/>
    <lineage>
        <taxon>Bacteria</taxon>
        <taxon>Pseudomonadati</taxon>
        <taxon>Pseudomonadota</taxon>
        <taxon>Gammaproteobacteria</taxon>
        <taxon>Vibrionales</taxon>
        <taxon>Vibrionaceae</taxon>
        <taxon>Photobacterium</taxon>
    </lineage>
</organism>
<dbReference type="InterPro" id="IPR007488">
    <property type="entry name" value="DUF535"/>
</dbReference>